<dbReference type="Proteomes" id="UP000075243">
    <property type="component" value="Chromosome 11"/>
</dbReference>
<evidence type="ECO:0000256" key="1">
    <source>
        <dbReference type="SAM" id="Phobius"/>
    </source>
</evidence>
<sequence>YIPSFTFNLISISKLVSIVPCQILFTAHTCFIQDVKTQMKIGSVDVQGGLYQLIPHCFDSHYIHSFIVQPKCNMIPIDLWHFFLGHLFDAHLHIMQQLYPCLTINKSFTCNTCHYAKQCKLLFFYQSFSCFTIVILFYTWTYTPHILCLVTDFFLPLSMIKHTSRGSF</sequence>
<evidence type="ECO:0000313" key="2">
    <source>
        <dbReference type="EMBL" id="KYP54581.1"/>
    </source>
</evidence>
<keyword evidence="1" id="KW-1133">Transmembrane helix</keyword>
<organism evidence="2 3">
    <name type="scientific">Cajanus cajan</name>
    <name type="common">Pigeon pea</name>
    <name type="synonym">Cajanus indicus</name>
    <dbReference type="NCBI Taxonomy" id="3821"/>
    <lineage>
        <taxon>Eukaryota</taxon>
        <taxon>Viridiplantae</taxon>
        <taxon>Streptophyta</taxon>
        <taxon>Embryophyta</taxon>
        <taxon>Tracheophyta</taxon>
        <taxon>Spermatophyta</taxon>
        <taxon>Magnoliopsida</taxon>
        <taxon>eudicotyledons</taxon>
        <taxon>Gunneridae</taxon>
        <taxon>Pentapetalae</taxon>
        <taxon>rosids</taxon>
        <taxon>fabids</taxon>
        <taxon>Fabales</taxon>
        <taxon>Fabaceae</taxon>
        <taxon>Papilionoideae</taxon>
        <taxon>50 kb inversion clade</taxon>
        <taxon>NPAAA clade</taxon>
        <taxon>indigoferoid/millettioid clade</taxon>
        <taxon>Phaseoleae</taxon>
        <taxon>Cajanus</taxon>
    </lineage>
</organism>
<dbReference type="Gramene" id="C.cajan_00752.t">
    <property type="protein sequence ID" value="C.cajan_00752.t.cds1"/>
    <property type="gene ID" value="C.cajan_00752"/>
</dbReference>
<protein>
    <recommendedName>
        <fullName evidence="4">GAG-pre-integrase domain-containing protein</fullName>
    </recommendedName>
</protein>
<keyword evidence="1" id="KW-0812">Transmembrane</keyword>
<evidence type="ECO:0000313" key="3">
    <source>
        <dbReference type="Proteomes" id="UP000075243"/>
    </source>
</evidence>
<feature type="transmembrane region" description="Helical" evidence="1">
    <location>
        <begin position="121"/>
        <end position="138"/>
    </location>
</feature>
<gene>
    <name evidence="2" type="ORF">KK1_000773</name>
</gene>
<accession>A0A151SIM2</accession>
<keyword evidence="1" id="KW-0472">Membrane</keyword>
<keyword evidence="3" id="KW-1185">Reference proteome</keyword>
<dbReference type="AlphaFoldDB" id="A0A151SIM2"/>
<proteinExistence type="predicted"/>
<feature type="non-terminal residue" evidence="2">
    <location>
        <position position="1"/>
    </location>
</feature>
<reference evidence="2 3" key="1">
    <citation type="journal article" date="2012" name="Nat. Biotechnol.">
        <title>Draft genome sequence of pigeonpea (Cajanus cajan), an orphan legume crop of resource-poor farmers.</title>
        <authorList>
            <person name="Varshney R.K."/>
            <person name="Chen W."/>
            <person name="Li Y."/>
            <person name="Bharti A.K."/>
            <person name="Saxena R.K."/>
            <person name="Schlueter J.A."/>
            <person name="Donoghue M.T."/>
            <person name="Azam S."/>
            <person name="Fan G."/>
            <person name="Whaley A.M."/>
            <person name="Farmer A.D."/>
            <person name="Sheridan J."/>
            <person name="Iwata A."/>
            <person name="Tuteja R."/>
            <person name="Penmetsa R.V."/>
            <person name="Wu W."/>
            <person name="Upadhyaya H.D."/>
            <person name="Yang S.P."/>
            <person name="Shah T."/>
            <person name="Saxena K.B."/>
            <person name="Michael T."/>
            <person name="McCombie W.R."/>
            <person name="Yang B."/>
            <person name="Zhang G."/>
            <person name="Yang H."/>
            <person name="Wang J."/>
            <person name="Spillane C."/>
            <person name="Cook D.R."/>
            <person name="May G.D."/>
            <person name="Xu X."/>
            <person name="Jackson S.A."/>
        </authorList>
    </citation>
    <scope>NUCLEOTIDE SEQUENCE [LARGE SCALE GENOMIC DNA]</scope>
    <source>
        <strain evidence="3">cv. Asha</strain>
    </source>
</reference>
<name>A0A151SIM2_CAJCA</name>
<evidence type="ECO:0008006" key="4">
    <source>
        <dbReference type="Google" id="ProtNLM"/>
    </source>
</evidence>
<dbReference type="EMBL" id="CM003613">
    <property type="protein sequence ID" value="KYP54581.1"/>
    <property type="molecule type" value="Genomic_DNA"/>
</dbReference>